<dbReference type="RefSeq" id="WP_190059345.1">
    <property type="nucleotide sequence ID" value="NZ_BMWH01000020.1"/>
</dbReference>
<dbReference type="Proteomes" id="UP000623010">
    <property type="component" value="Unassembled WGS sequence"/>
</dbReference>
<organism evidence="1 2">
    <name type="scientific">Streptomyces echinoruber</name>
    <dbReference type="NCBI Taxonomy" id="68898"/>
    <lineage>
        <taxon>Bacteria</taxon>
        <taxon>Bacillati</taxon>
        <taxon>Actinomycetota</taxon>
        <taxon>Actinomycetes</taxon>
        <taxon>Kitasatosporales</taxon>
        <taxon>Streptomycetaceae</taxon>
        <taxon>Streptomyces</taxon>
    </lineage>
</organism>
<dbReference type="EMBL" id="BMWH01000020">
    <property type="protein sequence ID" value="GHA01283.1"/>
    <property type="molecule type" value="Genomic_DNA"/>
</dbReference>
<reference evidence="1" key="1">
    <citation type="journal article" date="2014" name="Int. J. Syst. Evol. Microbiol.">
        <title>Complete genome sequence of Corynebacterium casei LMG S-19264T (=DSM 44701T), isolated from a smear-ripened cheese.</title>
        <authorList>
            <consortium name="US DOE Joint Genome Institute (JGI-PGF)"/>
            <person name="Walter F."/>
            <person name="Albersmeier A."/>
            <person name="Kalinowski J."/>
            <person name="Ruckert C."/>
        </authorList>
    </citation>
    <scope>NUCLEOTIDE SEQUENCE</scope>
    <source>
        <strain evidence="1">JCM 5016</strain>
    </source>
</reference>
<keyword evidence="2" id="KW-1185">Reference proteome</keyword>
<comment type="caution">
    <text evidence="1">The sequence shown here is derived from an EMBL/GenBank/DDBJ whole genome shotgun (WGS) entry which is preliminary data.</text>
</comment>
<dbReference type="AlphaFoldDB" id="A0A918RJG7"/>
<reference evidence="1" key="2">
    <citation type="submission" date="2020-09" db="EMBL/GenBank/DDBJ databases">
        <authorList>
            <person name="Sun Q."/>
            <person name="Ohkuma M."/>
        </authorList>
    </citation>
    <scope>NUCLEOTIDE SEQUENCE</scope>
    <source>
        <strain evidence="1">JCM 5016</strain>
    </source>
</reference>
<gene>
    <name evidence="1" type="ORF">GCM10010389_45780</name>
</gene>
<protein>
    <submittedName>
        <fullName evidence="1">Uncharacterized protein</fullName>
    </submittedName>
</protein>
<name>A0A918RJG7_9ACTN</name>
<evidence type="ECO:0000313" key="1">
    <source>
        <dbReference type="EMBL" id="GHA01283.1"/>
    </source>
</evidence>
<accession>A0A918RJG7</accession>
<evidence type="ECO:0000313" key="2">
    <source>
        <dbReference type="Proteomes" id="UP000623010"/>
    </source>
</evidence>
<proteinExistence type="predicted"/>
<sequence>MSALDLFAEPRPIVLGCVRPSPIARPPHWDVWTTDRQYLNLRYERGVGTVWTEDGRRRPRWSYIRRFDTGDPHSDDMTLTEFCERAGLQLADDAEVIGE</sequence>